<accession>A0ABN2LVF3</accession>
<sequence length="281" mass="29555">MDEVLPHPLTGQGFRSPVPPGTGWPGDPATAETPVAATGGAVLTAAGGCGTVEELAERVSVCRACPRLVAWREAVAQQKRAASAGQPYWGRPAPSFGDPEPSVLIVGLAPAAHGANRTGRMFTGDRSGDWLYAALHRTGFANQATSVAAGDGLMLHAIRITATAHCAPPDNKPTTLEKQTCAPWLDRELELADSVRAIVALGGIGWDATLSAARRLGWQVPRPKPRFGHGAEATLVRADGVSVTLLGSYHVSQQNTFTGRLTEPMLDAVLLRARFVFLSSL</sequence>
<evidence type="ECO:0000256" key="7">
    <source>
        <dbReference type="ARBA" id="ARBA00023204"/>
    </source>
</evidence>
<keyword evidence="2" id="KW-0479">Metal-binding</keyword>
<dbReference type="InterPro" id="IPR044147">
    <property type="entry name" value="UdgB-like"/>
</dbReference>
<keyword evidence="13" id="KW-1185">Reference proteome</keyword>
<dbReference type="PANTHER" id="PTHR33693:SF3">
    <property type="entry name" value="TYPE-5 URACIL-DNA GLYCOSYLASE"/>
    <property type="match status" value="1"/>
</dbReference>
<evidence type="ECO:0000256" key="8">
    <source>
        <dbReference type="ARBA" id="ARBA00023779"/>
    </source>
</evidence>
<keyword evidence="3" id="KW-0227">DNA damage</keyword>
<evidence type="ECO:0000256" key="5">
    <source>
        <dbReference type="ARBA" id="ARBA00023004"/>
    </source>
</evidence>
<evidence type="ECO:0000313" key="12">
    <source>
        <dbReference type="EMBL" id="GAA1800461.1"/>
    </source>
</evidence>
<dbReference type="InterPro" id="IPR036895">
    <property type="entry name" value="Uracil-DNA_glycosylase-like_sf"/>
</dbReference>
<keyword evidence="6" id="KW-0411">Iron-sulfur</keyword>
<evidence type="ECO:0000256" key="2">
    <source>
        <dbReference type="ARBA" id="ARBA00022723"/>
    </source>
</evidence>
<dbReference type="InterPro" id="IPR051536">
    <property type="entry name" value="UDG_Type-4/5"/>
</dbReference>
<comment type="similarity">
    <text evidence="8">Belongs to the uracil-DNA glycosylase (UDG) superfamily. Type 5 (UDGb) family.</text>
</comment>
<dbReference type="CDD" id="cd10031">
    <property type="entry name" value="UDG-F5_TTUDGB_like"/>
    <property type="match status" value="1"/>
</dbReference>
<proteinExistence type="inferred from homology"/>
<keyword evidence="7" id="KW-0234">DNA repair</keyword>
<name>A0ABN2LVF3_9MICO</name>
<keyword evidence="5" id="KW-0408">Iron</keyword>
<dbReference type="InterPro" id="IPR005122">
    <property type="entry name" value="Uracil-DNA_glycosylase-like"/>
</dbReference>
<comment type="caution">
    <text evidence="12">The sequence shown here is derived from an EMBL/GenBank/DDBJ whole genome shotgun (WGS) entry which is preliminary data.</text>
</comment>
<reference evidence="12 13" key="1">
    <citation type="journal article" date="2019" name="Int. J. Syst. Evol. Microbiol.">
        <title>The Global Catalogue of Microorganisms (GCM) 10K type strain sequencing project: providing services to taxonomists for standard genome sequencing and annotation.</title>
        <authorList>
            <consortium name="The Broad Institute Genomics Platform"/>
            <consortium name="The Broad Institute Genome Sequencing Center for Infectious Disease"/>
            <person name="Wu L."/>
            <person name="Ma J."/>
        </authorList>
    </citation>
    <scope>NUCLEOTIDE SEQUENCE [LARGE SCALE GENOMIC DNA]</scope>
    <source>
        <strain evidence="12 13">JCM 15592</strain>
    </source>
</reference>
<evidence type="ECO:0000256" key="10">
    <source>
        <dbReference type="SAM" id="MobiDB-lite"/>
    </source>
</evidence>
<dbReference type="RefSeq" id="WP_344085934.1">
    <property type="nucleotide sequence ID" value="NZ_BAAAPO010000040.1"/>
</dbReference>
<protein>
    <recommendedName>
        <fullName evidence="9">Type-5 uracil-DNA glycosylase</fullName>
    </recommendedName>
</protein>
<keyword evidence="4" id="KW-0378">Hydrolase</keyword>
<dbReference type="SMART" id="SM00986">
    <property type="entry name" value="UDG"/>
    <property type="match status" value="1"/>
</dbReference>
<gene>
    <name evidence="12" type="ORF">GCM10009811_25350</name>
</gene>
<organism evidence="12 13">
    <name type="scientific">Nostocoides veronense</name>
    <dbReference type="NCBI Taxonomy" id="330836"/>
    <lineage>
        <taxon>Bacteria</taxon>
        <taxon>Bacillati</taxon>
        <taxon>Actinomycetota</taxon>
        <taxon>Actinomycetes</taxon>
        <taxon>Micrococcales</taxon>
        <taxon>Intrasporangiaceae</taxon>
        <taxon>Nostocoides</taxon>
    </lineage>
</organism>
<evidence type="ECO:0000256" key="9">
    <source>
        <dbReference type="ARBA" id="ARBA00023887"/>
    </source>
</evidence>
<dbReference type="Pfam" id="PF03167">
    <property type="entry name" value="UDG"/>
    <property type="match status" value="1"/>
</dbReference>
<feature type="region of interest" description="Disordered" evidence="10">
    <location>
        <begin position="1"/>
        <end position="29"/>
    </location>
</feature>
<dbReference type="PANTHER" id="PTHR33693">
    <property type="entry name" value="TYPE-5 URACIL-DNA GLYCOSYLASE"/>
    <property type="match status" value="1"/>
</dbReference>
<dbReference type="Proteomes" id="UP001499938">
    <property type="component" value="Unassembled WGS sequence"/>
</dbReference>
<dbReference type="EMBL" id="BAAAPO010000040">
    <property type="protein sequence ID" value="GAA1800461.1"/>
    <property type="molecule type" value="Genomic_DNA"/>
</dbReference>
<evidence type="ECO:0000256" key="6">
    <source>
        <dbReference type="ARBA" id="ARBA00023014"/>
    </source>
</evidence>
<dbReference type="SMART" id="SM00987">
    <property type="entry name" value="UreE_C"/>
    <property type="match status" value="1"/>
</dbReference>
<evidence type="ECO:0000256" key="4">
    <source>
        <dbReference type="ARBA" id="ARBA00022801"/>
    </source>
</evidence>
<evidence type="ECO:0000256" key="3">
    <source>
        <dbReference type="ARBA" id="ARBA00022763"/>
    </source>
</evidence>
<dbReference type="Gene3D" id="3.40.470.10">
    <property type="entry name" value="Uracil-DNA glycosylase-like domain"/>
    <property type="match status" value="1"/>
</dbReference>
<evidence type="ECO:0000259" key="11">
    <source>
        <dbReference type="SMART" id="SM00986"/>
    </source>
</evidence>
<feature type="domain" description="Uracil-DNA glycosylase-like" evidence="11">
    <location>
        <begin position="94"/>
        <end position="270"/>
    </location>
</feature>
<keyword evidence="1" id="KW-0004">4Fe-4S</keyword>
<dbReference type="SUPFAM" id="SSF52141">
    <property type="entry name" value="Uracil-DNA glycosylase-like"/>
    <property type="match status" value="1"/>
</dbReference>
<evidence type="ECO:0000313" key="13">
    <source>
        <dbReference type="Proteomes" id="UP001499938"/>
    </source>
</evidence>
<evidence type="ECO:0000256" key="1">
    <source>
        <dbReference type="ARBA" id="ARBA00022485"/>
    </source>
</evidence>